<feature type="domain" description="Peptidase M20 dimerisation" evidence="3">
    <location>
        <begin position="178"/>
        <end position="269"/>
    </location>
</feature>
<dbReference type="CDD" id="cd05672">
    <property type="entry name" value="M20_ACY1L2-like"/>
    <property type="match status" value="1"/>
</dbReference>
<dbReference type="Pfam" id="PF01546">
    <property type="entry name" value="Peptidase_M20"/>
    <property type="match status" value="1"/>
</dbReference>
<protein>
    <recommendedName>
        <fullName evidence="2">Peptidase M20 domain-containing protein 2</fullName>
    </recommendedName>
</protein>
<dbReference type="STRING" id="61395.A0A1Y1WDP6"/>
<dbReference type="EMBL" id="MCFD01000004">
    <property type="protein sequence ID" value="ORX71649.1"/>
    <property type="molecule type" value="Genomic_DNA"/>
</dbReference>
<dbReference type="RefSeq" id="XP_040745164.1">
    <property type="nucleotide sequence ID" value="XM_040889721.1"/>
</dbReference>
<dbReference type="GO" id="GO:0016805">
    <property type="term" value="F:dipeptidase activity"/>
    <property type="evidence" value="ECO:0007669"/>
    <property type="project" value="InterPro"/>
</dbReference>
<dbReference type="FunFam" id="3.30.70.360:FF:000004">
    <property type="entry name" value="Peptidase M20 domain-containing protein 2"/>
    <property type="match status" value="1"/>
</dbReference>
<accession>A0A1Y1WDP6</accession>
<dbReference type="Pfam" id="PF07687">
    <property type="entry name" value="M20_dimer"/>
    <property type="match status" value="1"/>
</dbReference>
<sequence>MLISVDDIVFRTIDAASHDLRKLSLSIHDNPELALNETHACKAITDYLKSRGFKVEHSVAGLQTAFVASYVSPAGAYGGLRIGFCSEYDALPGLGHACGHNLIAISGIAMFLAISAVLDACRIPGTVRLFGTPAEENVGGKIIMQKAGVFDGSDLLMIMHPTIGYSGTWHSQCCQKMSVEYFGKASHSAAAPWDGINAGTAASLAQIAMGATREQLRPDWRANSIITTGGEAANIIPEYSRIECIIRASWAKDLRVLEQRTLDIFRSAALATGCTHKVTTEFAYLDNQDNPVLGKMYEGIMREKYKVPPTFGQGASTDFGNLSQSFISLHGNYDLAGTGAPNHTSKFAHDARTEKAHENTLFAAKTSARVAARCVVDGVFWEQVKKAHADRLND</sequence>
<comment type="similarity">
    <text evidence="1 2">Belongs to the peptidase M20A family.</text>
</comment>
<evidence type="ECO:0000256" key="2">
    <source>
        <dbReference type="PIRNR" id="PIRNR037226"/>
    </source>
</evidence>
<dbReference type="InterPro" id="IPR017144">
    <property type="entry name" value="Xaa-Arg_dipeptidase"/>
</dbReference>
<dbReference type="Proteomes" id="UP000193922">
    <property type="component" value="Unassembled WGS sequence"/>
</dbReference>
<dbReference type="InterPro" id="IPR036264">
    <property type="entry name" value="Bact_exopeptidase_dim_dom"/>
</dbReference>
<dbReference type="InterPro" id="IPR011650">
    <property type="entry name" value="Peptidase_M20_dimer"/>
</dbReference>
<dbReference type="PANTHER" id="PTHR30575:SF0">
    <property type="entry name" value="XAA-ARG DIPEPTIDASE"/>
    <property type="match status" value="1"/>
</dbReference>
<dbReference type="Gene3D" id="3.40.630.10">
    <property type="entry name" value="Zn peptidases"/>
    <property type="match status" value="1"/>
</dbReference>
<reference evidence="4 5" key="1">
    <citation type="submission" date="2016-07" db="EMBL/GenBank/DDBJ databases">
        <title>Pervasive Adenine N6-methylation of Active Genes in Fungi.</title>
        <authorList>
            <consortium name="DOE Joint Genome Institute"/>
            <person name="Mondo S.J."/>
            <person name="Dannebaum R.O."/>
            <person name="Kuo R.C."/>
            <person name="Labutti K."/>
            <person name="Haridas S."/>
            <person name="Kuo A."/>
            <person name="Salamov A."/>
            <person name="Ahrendt S.R."/>
            <person name="Lipzen A."/>
            <person name="Sullivan W."/>
            <person name="Andreopoulos W.B."/>
            <person name="Clum A."/>
            <person name="Lindquist E."/>
            <person name="Daum C."/>
            <person name="Ramamoorthy G.K."/>
            <person name="Gryganskyi A."/>
            <person name="Culley D."/>
            <person name="Magnuson J.K."/>
            <person name="James T.Y."/>
            <person name="O'Malley M.A."/>
            <person name="Stajich J.E."/>
            <person name="Spatafora J.W."/>
            <person name="Visel A."/>
            <person name="Grigoriev I.V."/>
        </authorList>
    </citation>
    <scope>NUCLEOTIDE SEQUENCE [LARGE SCALE GENOMIC DNA]</scope>
    <source>
        <strain evidence="4 5">ATCC 12442</strain>
    </source>
</reference>
<dbReference type="AlphaFoldDB" id="A0A1Y1WDP6"/>
<name>A0A1Y1WDP6_9FUNG</name>
<dbReference type="InterPro" id="IPR002933">
    <property type="entry name" value="Peptidase_M20"/>
</dbReference>
<evidence type="ECO:0000256" key="1">
    <source>
        <dbReference type="ARBA" id="ARBA00006247"/>
    </source>
</evidence>
<evidence type="ECO:0000259" key="3">
    <source>
        <dbReference type="Pfam" id="PF07687"/>
    </source>
</evidence>
<dbReference type="OrthoDB" id="6119954at2759"/>
<dbReference type="PANTHER" id="PTHR30575">
    <property type="entry name" value="PEPTIDASE M20"/>
    <property type="match status" value="1"/>
</dbReference>
<dbReference type="GeneID" id="63806369"/>
<comment type="caution">
    <text evidence="4">The sequence shown here is derived from an EMBL/GenBank/DDBJ whole genome shotgun (WGS) entry which is preliminary data.</text>
</comment>
<evidence type="ECO:0000313" key="4">
    <source>
        <dbReference type="EMBL" id="ORX71649.1"/>
    </source>
</evidence>
<evidence type="ECO:0000313" key="5">
    <source>
        <dbReference type="Proteomes" id="UP000193922"/>
    </source>
</evidence>
<dbReference type="InterPro" id="IPR052030">
    <property type="entry name" value="Peptidase_M20/M20A_hydrolases"/>
</dbReference>
<dbReference type="SUPFAM" id="SSF53187">
    <property type="entry name" value="Zn-dependent exopeptidases"/>
    <property type="match status" value="1"/>
</dbReference>
<dbReference type="SUPFAM" id="SSF55031">
    <property type="entry name" value="Bacterial exopeptidase dimerisation domain"/>
    <property type="match status" value="1"/>
</dbReference>
<gene>
    <name evidence="4" type="ORF">DL89DRAFT_283016</name>
</gene>
<dbReference type="PIRSF" id="PIRSF037226">
    <property type="entry name" value="Amidohydrolase_ACY1L2_prd"/>
    <property type="match status" value="1"/>
</dbReference>
<keyword evidence="5" id="KW-1185">Reference proteome</keyword>
<organism evidence="4 5">
    <name type="scientific">Linderina pennispora</name>
    <dbReference type="NCBI Taxonomy" id="61395"/>
    <lineage>
        <taxon>Eukaryota</taxon>
        <taxon>Fungi</taxon>
        <taxon>Fungi incertae sedis</taxon>
        <taxon>Zoopagomycota</taxon>
        <taxon>Kickxellomycotina</taxon>
        <taxon>Kickxellomycetes</taxon>
        <taxon>Kickxellales</taxon>
        <taxon>Kickxellaceae</taxon>
        <taxon>Linderina</taxon>
    </lineage>
</organism>
<proteinExistence type="inferred from homology"/>
<dbReference type="Gene3D" id="3.30.70.360">
    <property type="match status" value="1"/>
</dbReference>